<keyword evidence="4" id="KW-0378">Hydrolase</keyword>
<dbReference type="Gene3D" id="3.90.850.10">
    <property type="entry name" value="Fumarylacetoacetase-like, C-terminal domain"/>
    <property type="match status" value="1"/>
</dbReference>
<dbReference type="Pfam" id="PF01557">
    <property type="entry name" value="FAA_hydrolase"/>
    <property type="match status" value="1"/>
</dbReference>
<dbReference type="SUPFAM" id="SSF56529">
    <property type="entry name" value="FAH"/>
    <property type="match status" value="1"/>
</dbReference>
<evidence type="ECO:0000256" key="2">
    <source>
        <dbReference type="ARBA" id="ARBA00022723"/>
    </source>
</evidence>
<evidence type="ECO:0000256" key="1">
    <source>
        <dbReference type="ARBA" id="ARBA00010211"/>
    </source>
</evidence>
<dbReference type="InterPro" id="IPR051121">
    <property type="entry name" value="FAH"/>
</dbReference>
<dbReference type="AlphaFoldDB" id="A0A848KUP4"/>
<dbReference type="InterPro" id="IPR011234">
    <property type="entry name" value="Fumarylacetoacetase-like_C"/>
</dbReference>
<dbReference type="PANTHER" id="PTHR42796:SF4">
    <property type="entry name" value="FUMARYLACETOACETATE HYDROLASE DOMAIN-CONTAINING PROTEIN 2A"/>
    <property type="match status" value="1"/>
</dbReference>
<feature type="domain" description="Fumarylacetoacetase-like C-terminal" evidence="3">
    <location>
        <begin position="80"/>
        <end position="296"/>
    </location>
</feature>
<dbReference type="PANTHER" id="PTHR42796">
    <property type="entry name" value="FUMARYLACETOACETATE HYDROLASE DOMAIN-CONTAINING PROTEIN 2A-RELATED"/>
    <property type="match status" value="1"/>
</dbReference>
<keyword evidence="5" id="KW-1185">Reference proteome</keyword>
<evidence type="ECO:0000313" key="4">
    <source>
        <dbReference type="EMBL" id="NMO01992.1"/>
    </source>
</evidence>
<name>A0A848KUP4_9ACTN</name>
<dbReference type="InterPro" id="IPR036663">
    <property type="entry name" value="Fumarylacetoacetase_C_sf"/>
</dbReference>
<accession>A0A848KUP4</accession>
<dbReference type="GO" id="GO:0046872">
    <property type="term" value="F:metal ion binding"/>
    <property type="evidence" value="ECO:0007669"/>
    <property type="project" value="UniProtKB-KW"/>
</dbReference>
<comment type="caution">
    <text evidence="4">The sequence shown here is derived from an EMBL/GenBank/DDBJ whole genome shotgun (WGS) entry which is preliminary data.</text>
</comment>
<dbReference type="FunFam" id="3.90.850.10:FF:000002">
    <property type="entry name" value="2-hydroxyhepta-2,4-diene-1,7-dioate isomerase"/>
    <property type="match status" value="1"/>
</dbReference>
<dbReference type="Proteomes" id="UP000550729">
    <property type="component" value="Unassembled WGS sequence"/>
</dbReference>
<gene>
    <name evidence="4" type="ORF">HH308_12295</name>
</gene>
<dbReference type="GO" id="GO:0016787">
    <property type="term" value="F:hydrolase activity"/>
    <property type="evidence" value="ECO:0007669"/>
    <property type="project" value="UniProtKB-KW"/>
</dbReference>
<dbReference type="GO" id="GO:0019752">
    <property type="term" value="P:carboxylic acid metabolic process"/>
    <property type="evidence" value="ECO:0007669"/>
    <property type="project" value="UniProtKB-ARBA"/>
</dbReference>
<reference evidence="4 5" key="1">
    <citation type="submission" date="2020-04" db="EMBL/GenBank/DDBJ databases">
        <title>Gordonia sp. nov. TBRC 11910.</title>
        <authorList>
            <person name="Suriyachadkun C."/>
        </authorList>
    </citation>
    <scope>NUCLEOTIDE SEQUENCE [LARGE SCALE GENOMIC DNA]</scope>
    <source>
        <strain evidence="4 5">TBRC 11910</strain>
    </source>
</reference>
<organism evidence="4 5">
    <name type="scientific">Gordonia asplenii</name>
    <dbReference type="NCBI Taxonomy" id="2725283"/>
    <lineage>
        <taxon>Bacteria</taxon>
        <taxon>Bacillati</taxon>
        <taxon>Actinomycetota</taxon>
        <taxon>Actinomycetes</taxon>
        <taxon>Mycobacteriales</taxon>
        <taxon>Gordoniaceae</taxon>
        <taxon>Gordonia</taxon>
    </lineage>
</organism>
<dbReference type="GO" id="GO:0016853">
    <property type="term" value="F:isomerase activity"/>
    <property type="evidence" value="ECO:0007669"/>
    <property type="project" value="UniProtKB-ARBA"/>
</dbReference>
<dbReference type="EMBL" id="JABBNB010000011">
    <property type="protein sequence ID" value="NMO01992.1"/>
    <property type="molecule type" value="Genomic_DNA"/>
</dbReference>
<evidence type="ECO:0000313" key="5">
    <source>
        <dbReference type="Proteomes" id="UP000550729"/>
    </source>
</evidence>
<proteinExistence type="inferred from homology"/>
<comment type="similarity">
    <text evidence="1">Belongs to the FAH family.</text>
</comment>
<evidence type="ECO:0000259" key="3">
    <source>
        <dbReference type="Pfam" id="PF01557"/>
    </source>
</evidence>
<keyword evidence="2" id="KW-0479">Metal-binding</keyword>
<sequence>MITAAWALVQYRETPGDTVATGIHVDGRTFGVPEPMSGLSVLDLVQDWERWSRELRQLDPTSLTEIADAQVTAPLTYPHKVICAGANYYDHAEEMGTERPDPAAEPFFFLKTPTTTIVGPHATIAIADNGYSQVDWEAELGVVIGRRCADLADTEVTDVIAGYIVANDISDRGVFHRDGSVFPAFDWDWLGHKSQDGFCPIGPGLVPSWLVPDPQSLAIRLDVNGVTKQDSNTSQMVVDVFRVVAAASRLLTLEPGDIVLTGTPAGVGMPRKDFLKPGDVVAVEIEGIGRISNKVVRK</sequence>
<dbReference type="RefSeq" id="WP_170194500.1">
    <property type="nucleotide sequence ID" value="NZ_JABBNB010000011.1"/>
</dbReference>
<protein>
    <submittedName>
        <fullName evidence="4">Fumarylacetoacetate hydrolase family protein</fullName>
    </submittedName>
</protein>